<proteinExistence type="predicted"/>
<evidence type="ECO:0000313" key="2">
    <source>
        <dbReference type="Proteomes" id="UP000299102"/>
    </source>
</evidence>
<organism evidence="1 2">
    <name type="scientific">Eumeta variegata</name>
    <name type="common">Bagworm moth</name>
    <name type="synonym">Eumeta japonica</name>
    <dbReference type="NCBI Taxonomy" id="151549"/>
    <lineage>
        <taxon>Eukaryota</taxon>
        <taxon>Metazoa</taxon>
        <taxon>Ecdysozoa</taxon>
        <taxon>Arthropoda</taxon>
        <taxon>Hexapoda</taxon>
        <taxon>Insecta</taxon>
        <taxon>Pterygota</taxon>
        <taxon>Neoptera</taxon>
        <taxon>Endopterygota</taxon>
        <taxon>Lepidoptera</taxon>
        <taxon>Glossata</taxon>
        <taxon>Ditrysia</taxon>
        <taxon>Tineoidea</taxon>
        <taxon>Psychidae</taxon>
        <taxon>Oiketicinae</taxon>
        <taxon>Eumeta</taxon>
    </lineage>
</organism>
<gene>
    <name evidence="1" type="ORF">EVAR_18129_1</name>
</gene>
<dbReference type="AlphaFoldDB" id="A0A4C1VI33"/>
<comment type="caution">
    <text evidence="1">The sequence shown here is derived from an EMBL/GenBank/DDBJ whole genome shotgun (WGS) entry which is preliminary data.</text>
</comment>
<keyword evidence="2" id="KW-1185">Reference proteome</keyword>
<dbReference type="Proteomes" id="UP000299102">
    <property type="component" value="Unassembled WGS sequence"/>
</dbReference>
<name>A0A4C1VI33_EUMVA</name>
<accession>A0A4C1VI33</accession>
<dbReference type="EMBL" id="BGZK01000345">
    <property type="protein sequence ID" value="GBP38249.1"/>
    <property type="molecule type" value="Genomic_DNA"/>
</dbReference>
<sequence>MSKGDKVDLKMARFYHSLRPDGFDRLHFPEDVPGRHETNLVGVCQTVVCVSAVQLLGRAVPQYFYSSLTDLDLKLPVLVRRLLGTASDHCH</sequence>
<protein>
    <submittedName>
        <fullName evidence="1">Uncharacterized protein</fullName>
    </submittedName>
</protein>
<evidence type="ECO:0000313" key="1">
    <source>
        <dbReference type="EMBL" id="GBP38249.1"/>
    </source>
</evidence>
<reference evidence="1 2" key="1">
    <citation type="journal article" date="2019" name="Commun. Biol.">
        <title>The bagworm genome reveals a unique fibroin gene that provides high tensile strength.</title>
        <authorList>
            <person name="Kono N."/>
            <person name="Nakamura H."/>
            <person name="Ohtoshi R."/>
            <person name="Tomita M."/>
            <person name="Numata K."/>
            <person name="Arakawa K."/>
        </authorList>
    </citation>
    <scope>NUCLEOTIDE SEQUENCE [LARGE SCALE GENOMIC DNA]</scope>
</reference>